<keyword evidence="5 8" id="KW-0326">Glycosidase</keyword>
<evidence type="ECO:0000259" key="7">
    <source>
        <dbReference type="Pfam" id="PF00933"/>
    </source>
</evidence>
<dbReference type="InterPro" id="IPR036962">
    <property type="entry name" value="Glyco_hydro_3_N_sf"/>
</dbReference>
<feature type="signal peptide" evidence="6">
    <location>
        <begin position="1"/>
        <end position="26"/>
    </location>
</feature>
<comment type="caution">
    <text evidence="8">The sequence shown here is derived from an EMBL/GenBank/DDBJ whole genome shotgun (WGS) entry which is preliminary data.</text>
</comment>
<dbReference type="PROSITE" id="PS00775">
    <property type="entry name" value="GLYCOSYL_HYDROL_F3"/>
    <property type="match status" value="1"/>
</dbReference>
<sequence>MKRNWIGSLIFVIALLIAGGCSSSHAENDVHWKEESFAERQQVIELPQFTISPIDEMVERMTTEEKVGQLVIAGIEGTSFSAELEVLIKEHYVGGVILLGRNISTVESIVNLLNESKKANELNKVPLFLSVDEEGGRVSRLPNGVGKLPSARSIGALNDAQANYDAGIYLSEVLHEFGYNMNFAPVLDVFSNPKNTVIGDRSYGSDPAKVAKLGISTMHGMMDGDMIPVVKHFPGHGDTIVDSHDAMPVVKKEMEELKRMELYPFQQAIDDGAEAVMVSHVLYSDLDDKRVASLSDRIMSDLLRTEMGFDGVIITDDLTMSAISNDYAISDAAVQSFKAGSDVLLIAGDFEEQLLSISKLLGAIESGEISEARLNESVERILSLKYKYIKDEEMQTAFDVKKVNELYEEFMRHY</sequence>
<evidence type="ECO:0000256" key="4">
    <source>
        <dbReference type="ARBA" id="ARBA00022801"/>
    </source>
</evidence>
<dbReference type="Gene3D" id="3.20.20.300">
    <property type="entry name" value="Glycoside hydrolase, family 3, N-terminal domain"/>
    <property type="match status" value="1"/>
</dbReference>
<dbReference type="PROSITE" id="PS51257">
    <property type="entry name" value="PROKAR_LIPOPROTEIN"/>
    <property type="match status" value="1"/>
</dbReference>
<feature type="domain" description="Glycoside hydrolase family 3 N-terminal" evidence="7">
    <location>
        <begin position="62"/>
        <end position="384"/>
    </location>
</feature>
<dbReference type="Proteomes" id="UP001597231">
    <property type="component" value="Unassembled WGS sequence"/>
</dbReference>
<comment type="similarity">
    <text evidence="2">Belongs to the glycosyl hydrolase 3 family.</text>
</comment>
<dbReference type="InterPro" id="IPR050226">
    <property type="entry name" value="NagZ_Beta-hexosaminidase"/>
</dbReference>
<dbReference type="PANTHER" id="PTHR30480">
    <property type="entry name" value="BETA-HEXOSAMINIDASE-RELATED"/>
    <property type="match status" value="1"/>
</dbReference>
<dbReference type="EC" id="3.2.1.52" evidence="3"/>
<evidence type="ECO:0000256" key="2">
    <source>
        <dbReference type="ARBA" id="ARBA00005336"/>
    </source>
</evidence>
<reference evidence="9" key="1">
    <citation type="journal article" date="2019" name="Int. J. Syst. Evol. Microbiol.">
        <title>The Global Catalogue of Microorganisms (GCM) 10K type strain sequencing project: providing services to taxonomists for standard genome sequencing and annotation.</title>
        <authorList>
            <consortium name="The Broad Institute Genomics Platform"/>
            <consortium name="The Broad Institute Genome Sequencing Center for Infectious Disease"/>
            <person name="Wu L."/>
            <person name="Ma J."/>
        </authorList>
    </citation>
    <scope>NUCLEOTIDE SEQUENCE [LARGE SCALE GENOMIC DNA]</scope>
    <source>
        <strain evidence="9">CCUG 53915</strain>
    </source>
</reference>
<dbReference type="InterPro" id="IPR001764">
    <property type="entry name" value="Glyco_hydro_3_N"/>
</dbReference>
<dbReference type="NCBIfam" id="NF003740">
    <property type="entry name" value="PRK05337.1"/>
    <property type="match status" value="1"/>
</dbReference>
<keyword evidence="4 8" id="KW-0378">Hydrolase</keyword>
<dbReference type="PANTHER" id="PTHR30480:SF13">
    <property type="entry name" value="BETA-HEXOSAMINIDASE"/>
    <property type="match status" value="1"/>
</dbReference>
<evidence type="ECO:0000256" key="3">
    <source>
        <dbReference type="ARBA" id="ARBA00012663"/>
    </source>
</evidence>
<comment type="catalytic activity">
    <reaction evidence="1">
        <text>Hydrolysis of terminal non-reducing N-acetyl-D-hexosamine residues in N-acetyl-beta-D-hexosaminides.</text>
        <dbReference type="EC" id="3.2.1.52"/>
    </reaction>
</comment>
<protein>
    <recommendedName>
        <fullName evidence="3">beta-N-acetylhexosaminidase</fullName>
        <ecNumber evidence="3">3.2.1.52</ecNumber>
    </recommendedName>
</protein>
<dbReference type="InterPro" id="IPR019800">
    <property type="entry name" value="Glyco_hydro_3_AS"/>
</dbReference>
<dbReference type="EMBL" id="JBHTLT010000135">
    <property type="protein sequence ID" value="MFD1207135.1"/>
    <property type="molecule type" value="Genomic_DNA"/>
</dbReference>
<dbReference type="Pfam" id="PF00933">
    <property type="entry name" value="Glyco_hydro_3"/>
    <property type="match status" value="1"/>
</dbReference>
<gene>
    <name evidence="8" type="primary">nagZ</name>
    <name evidence="8" type="ORF">ACFQ38_18705</name>
</gene>
<feature type="chain" id="PRO_5045418804" description="beta-N-acetylhexosaminidase" evidence="6">
    <location>
        <begin position="27"/>
        <end position="414"/>
    </location>
</feature>
<evidence type="ECO:0000313" key="9">
    <source>
        <dbReference type="Proteomes" id="UP001597231"/>
    </source>
</evidence>
<dbReference type="RefSeq" id="WP_381482795.1">
    <property type="nucleotide sequence ID" value="NZ_JBHTLT010000135.1"/>
</dbReference>
<dbReference type="InterPro" id="IPR017853">
    <property type="entry name" value="GH"/>
</dbReference>
<evidence type="ECO:0000256" key="5">
    <source>
        <dbReference type="ARBA" id="ARBA00023295"/>
    </source>
</evidence>
<keyword evidence="9" id="KW-1185">Reference proteome</keyword>
<evidence type="ECO:0000256" key="1">
    <source>
        <dbReference type="ARBA" id="ARBA00001231"/>
    </source>
</evidence>
<proteinExistence type="inferred from homology"/>
<dbReference type="GO" id="GO:0004563">
    <property type="term" value="F:beta-N-acetylhexosaminidase activity"/>
    <property type="evidence" value="ECO:0007669"/>
    <property type="project" value="UniProtKB-EC"/>
</dbReference>
<organism evidence="8 9">
    <name type="scientific">Sporosarcina contaminans</name>
    <dbReference type="NCBI Taxonomy" id="633403"/>
    <lineage>
        <taxon>Bacteria</taxon>
        <taxon>Bacillati</taxon>
        <taxon>Bacillota</taxon>
        <taxon>Bacilli</taxon>
        <taxon>Bacillales</taxon>
        <taxon>Caryophanaceae</taxon>
        <taxon>Sporosarcina</taxon>
    </lineage>
</organism>
<dbReference type="SUPFAM" id="SSF51445">
    <property type="entry name" value="(Trans)glycosidases"/>
    <property type="match status" value="1"/>
</dbReference>
<accession>A0ABW3U2C8</accession>
<name>A0ABW3U2C8_9BACL</name>
<keyword evidence="6" id="KW-0732">Signal</keyword>
<evidence type="ECO:0000313" key="8">
    <source>
        <dbReference type="EMBL" id="MFD1207135.1"/>
    </source>
</evidence>
<evidence type="ECO:0000256" key="6">
    <source>
        <dbReference type="SAM" id="SignalP"/>
    </source>
</evidence>